<feature type="region of interest" description="Disordered" evidence="1">
    <location>
        <begin position="1"/>
        <end position="29"/>
    </location>
</feature>
<keyword evidence="3" id="KW-1185">Reference proteome</keyword>
<name>A0A9E7HCK8_9LILI</name>
<proteinExistence type="predicted"/>
<protein>
    <submittedName>
        <fullName evidence="2">Uncharacterized protein</fullName>
    </submittedName>
</protein>
<evidence type="ECO:0000313" key="2">
    <source>
        <dbReference type="EMBL" id="URE27447.1"/>
    </source>
</evidence>
<reference evidence="2" key="1">
    <citation type="submission" date="2022-05" db="EMBL/GenBank/DDBJ databases">
        <title>The Musa troglodytarum L. genome provides insights into the mechanism of non-climacteric behaviour and enrichment of carotenoids.</title>
        <authorList>
            <person name="Wang J."/>
        </authorList>
    </citation>
    <scope>NUCLEOTIDE SEQUENCE</scope>
    <source>
        <tissue evidence="2">Leaf</tissue>
    </source>
</reference>
<dbReference type="AlphaFoldDB" id="A0A9E7HCK8"/>
<feature type="compositionally biased region" description="Polar residues" evidence="1">
    <location>
        <begin position="17"/>
        <end position="29"/>
    </location>
</feature>
<sequence>MEIVTSDVSEPHPGRPKQSTNRGRRSGISNTVAHRSCSLVDMFLMEIVESIFECDVGDDRTCGCPRWEHANLTPKAIVDDLSM</sequence>
<evidence type="ECO:0000313" key="3">
    <source>
        <dbReference type="Proteomes" id="UP001055439"/>
    </source>
</evidence>
<dbReference type="EMBL" id="CP097510">
    <property type="protein sequence ID" value="URE27447.1"/>
    <property type="molecule type" value="Genomic_DNA"/>
</dbReference>
<dbReference type="Proteomes" id="UP001055439">
    <property type="component" value="Chromosome 8"/>
</dbReference>
<evidence type="ECO:0000256" key="1">
    <source>
        <dbReference type="SAM" id="MobiDB-lite"/>
    </source>
</evidence>
<organism evidence="2 3">
    <name type="scientific">Musa troglodytarum</name>
    <name type="common">fe'i banana</name>
    <dbReference type="NCBI Taxonomy" id="320322"/>
    <lineage>
        <taxon>Eukaryota</taxon>
        <taxon>Viridiplantae</taxon>
        <taxon>Streptophyta</taxon>
        <taxon>Embryophyta</taxon>
        <taxon>Tracheophyta</taxon>
        <taxon>Spermatophyta</taxon>
        <taxon>Magnoliopsida</taxon>
        <taxon>Liliopsida</taxon>
        <taxon>Zingiberales</taxon>
        <taxon>Musaceae</taxon>
        <taxon>Musa</taxon>
    </lineage>
</organism>
<gene>
    <name evidence="2" type="ORF">MUK42_35162</name>
</gene>
<accession>A0A9E7HCK8</accession>